<comment type="similarity">
    <text evidence="1">Belongs to the HAD-like hydrolase superfamily.</text>
</comment>
<organism evidence="3 4">
    <name type="scientific">Vulcanisaeta souniana JCM 11219</name>
    <dbReference type="NCBI Taxonomy" id="1293586"/>
    <lineage>
        <taxon>Archaea</taxon>
        <taxon>Thermoproteota</taxon>
        <taxon>Thermoprotei</taxon>
        <taxon>Thermoproteales</taxon>
        <taxon>Thermoproteaceae</taxon>
        <taxon>Vulcanisaeta</taxon>
    </lineage>
</organism>
<dbReference type="SUPFAM" id="SSF56784">
    <property type="entry name" value="HAD-like"/>
    <property type="match status" value="1"/>
</dbReference>
<reference evidence="4" key="1">
    <citation type="submission" date="2022-09" db="EMBL/GenBank/DDBJ databases">
        <title>Complete genome sequence of Vulcanisaeta souniana.</title>
        <authorList>
            <person name="Kato S."/>
            <person name="Itoh T."/>
            <person name="Ohkuma M."/>
        </authorList>
    </citation>
    <scope>NUCLEOTIDE SEQUENCE [LARGE SCALE GENOMIC DNA]</scope>
    <source>
        <strain evidence="4">JCM 11219</strain>
    </source>
</reference>
<dbReference type="InterPro" id="IPR023214">
    <property type="entry name" value="HAD_sf"/>
</dbReference>
<name>A0ABN6SSQ1_9CREN</name>
<dbReference type="EMBL" id="AP026830">
    <property type="protein sequence ID" value="BDR92056.1"/>
    <property type="molecule type" value="Genomic_DNA"/>
</dbReference>
<evidence type="ECO:0000313" key="4">
    <source>
        <dbReference type="Proteomes" id="UP001060771"/>
    </source>
</evidence>
<accession>A0ABN6SSQ1</accession>
<dbReference type="RefSeq" id="WP_054843145.1">
    <property type="nucleotide sequence ID" value="NZ_AP026830.1"/>
</dbReference>
<evidence type="ECO:0000256" key="2">
    <source>
        <dbReference type="ARBA" id="ARBA00022801"/>
    </source>
</evidence>
<protein>
    <recommendedName>
        <fullName evidence="5">HAD family hydrolase</fullName>
    </recommendedName>
</protein>
<evidence type="ECO:0008006" key="5">
    <source>
        <dbReference type="Google" id="ProtNLM"/>
    </source>
</evidence>
<sequence>MKTLFFEVLNTLVRLTHFETEGARLIRDELNMRIPLEELANQFRKEWEDRYNVLMSKGVYRSLRQLARETMISLLRKYSLSLSPAELDYFGNALSSLVVETSELYPDVIDAINALSQMNVPMYILTNLDNDIAKKILLRNNLLRYFKGVVSSDLTKTGKPAVKIFQAALNRAGVSPNDALIVSGLVEDVIGAKFLDLKVVFVRRVDVQLPVKPFYEITTLSQLPEIINKINQ</sequence>
<dbReference type="InterPro" id="IPR036412">
    <property type="entry name" value="HAD-like_sf"/>
</dbReference>
<dbReference type="PANTHER" id="PTHR43316">
    <property type="entry name" value="HYDROLASE, HALOACID DELAHOGENASE-RELATED"/>
    <property type="match status" value="1"/>
</dbReference>
<evidence type="ECO:0000313" key="3">
    <source>
        <dbReference type="EMBL" id="BDR92056.1"/>
    </source>
</evidence>
<dbReference type="PRINTS" id="PR00413">
    <property type="entry name" value="HADHALOGNASE"/>
</dbReference>
<keyword evidence="4" id="KW-1185">Reference proteome</keyword>
<proteinExistence type="inferred from homology"/>
<dbReference type="InterPro" id="IPR006439">
    <property type="entry name" value="HAD-SF_hydro_IA"/>
</dbReference>
<keyword evidence="2" id="KW-0378">Hydrolase</keyword>
<dbReference type="Gene3D" id="1.10.150.240">
    <property type="entry name" value="Putative phosphatase, domain 2"/>
    <property type="match status" value="1"/>
</dbReference>
<dbReference type="Proteomes" id="UP001060771">
    <property type="component" value="Chromosome"/>
</dbReference>
<dbReference type="InterPro" id="IPR023198">
    <property type="entry name" value="PGP-like_dom2"/>
</dbReference>
<dbReference type="Pfam" id="PF00702">
    <property type="entry name" value="Hydrolase"/>
    <property type="match status" value="1"/>
</dbReference>
<dbReference type="GeneID" id="76206695"/>
<dbReference type="InterPro" id="IPR051540">
    <property type="entry name" value="S-2-haloacid_dehalogenase"/>
</dbReference>
<dbReference type="Gene3D" id="3.40.50.1000">
    <property type="entry name" value="HAD superfamily/HAD-like"/>
    <property type="match status" value="1"/>
</dbReference>
<dbReference type="NCBIfam" id="TIGR01509">
    <property type="entry name" value="HAD-SF-IA-v3"/>
    <property type="match status" value="1"/>
</dbReference>
<evidence type="ECO:0000256" key="1">
    <source>
        <dbReference type="ARBA" id="ARBA00007958"/>
    </source>
</evidence>
<gene>
    <name evidence="3" type="ORF">Vsou_11490</name>
</gene>
<dbReference type="PANTHER" id="PTHR43316:SF3">
    <property type="entry name" value="HALOACID DEHALOGENASE, TYPE II (AFU_ORTHOLOGUE AFUA_2G07750)-RELATED"/>
    <property type="match status" value="1"/>
</dbReference>